<name>A0A9W4T1J3_9GLOM</name>
<dbReference type="AlphaFoldDB" id="A0A9W4T1J3"/>
<feature type="non-terminal residue" evidence="1">
    <location>
        <position position="1"/>
    </location>
</feature>
<sequence length="46" mass="5016">ARSFQYKTNAFSKSVWDPHTIVIQTGSGVVSTSTRQICFNSSGSSF</sequence>
<reference evidence="1" key="1">
    <citation type="submission" date="2022-08" db="EMBL/GenBank/DDBJ databases">
        <authorList>
            <person name="Kallberg Y."/>
            <person name="Tangrot J."/>
            <person name="Rosling A."/>
        </authorList>
    </citation>
    <scope>NUCLEOTIDE SEQUENCE</scope>
    <source>
        <strain evidence="1">Wild A</strain>
    </source>
</reference>
<organism evidence="1 2">
    <name type="scientific">Funneliformis geosporum</name>
    <dbReference type="NCBI Taxonomy" id="1117311"/>
    <lineage>
        <taxon>Eukaryota</taxon>
        <taxon>Fungi</taxon>
        <taxon>Fungi incertae sedis</taxon>
        <taxon>Mucoromycota</taxon>
        <taxon>Glomeromycotina</taxon>
        <taxon>Glomeromycetes</taxon>
        <taxon>Glomerales</taxon>
        <taxon>Glomeraceae</taxon>
        <taxon>Funneliformis</taxon>
    </lineage>
</organism>
<protein>
    <submittedName>
        <fullName evidence="1">16030_t:CDS:1</fullName>
    </submittedName>
</protein>
<accession>A0A9W4T1J3</accession>
<dbReference type="Proteomes" id="UP001153678">
    <property type="component" value="Unassembled WGS sequence"/>
</dbReference>
<gene>
    <name evidence="1" type="ORF">FWILDA_LOCUS13677</name>
</gene>
<evidence type="ECO:0000313" key="1">
    <source>
        <dbReference type="EMBL" id="CAI2188633.1"/>
    </source>
</evidence>
<proteinExistence type="predicted"/>
<keyword evidence="2" id="KW-1185">Reference proteome</keyword>
<dbReference type="EMBL" id="CAMKVN010005312">
    <property type="protein sequence ID" value="CAI2188633.1"/>
    <property type="molecule type" value="Genomic_DNA"/>
</dbReference>
<comment type="caution">
    <text evidence="1">The sequence shown here is derived from an EMBL/GenBank/DDBJ whole genome shotgun (WGS) entry which is preliminary data.</text>
</comment>
<evidence type="ECO:0000313" key="2">
    <source>
        <dbReference type="Proteomes" id="UP001153678"/>
    </source>
</evidence>